<dbReference type="OrthoDB" id="9801455at2"/>
<dbReference type="EMBL" id="RJVI01000002">
    <property type="protein sequence ID" value="ROR32067.1"/>
    <property type="molecule type" value="Genomic_DNA"/>
</dbReference>
<proteinExistence type="predicted"/>
<feature type="chain" id="PRO_5017935818" description="Glycosyl hydrolase family 32" evidence="1">
    <location>
        <begin position="21"/>
        <end position="366"/>
    </location>
</feature>
<dbReference type="SUPFAM" id="SSF75005">
    <property type="entry name" value="Arabinanase/levansucrase/invertase"/>
    <property type="match status" value="2"/>
</dbReference>
<protein>
    <recommendedName>
        <fullName evidence="4">Glycosyl hydrolase family 32</fullName>
    </recommendedName>
</protein>
<dbReference type="PANTHER" id="PTHR35279:SF1">
    <property type="entry name" value="ARABINANASE_LEVANSUCRASE_INVERTASE"/>
    <property type="match status" value="1"/>
</dbReference>
<dbReference type="Proteomes" id="UP000276634">
    <property type="component" value="Unassembled WGS sequence"/>
</dbReference>
<organism evidence="2 3">
    <name type="scientific">Inmirania thermothiophila</name>
    <dbReference type="NCBI Taxonomy" id="1750597"/>
    <lineage>
        <taxon>Bacteria</taxon>
        <taxon>Pseudomonadati</taxon>
        <taxon>Pseudomonadota</taxon>
        <taxon>Gammaproteobacteria</taxon>
        <taxon>Chromatiales</taxon>
        <taxon>Ectothiorhodospiraceae</taxon>
        <taxon>Inmirania</taxon>
    </lineage>
</organism>
<name>A0A3N1Y470_9GAMM</name>
<gene>
    <name evidence="2" type="ORF">EDC57_1255</name>
</gene>
<dbReference type="InterPro" id="IPR023296">
    <property type="entry name" value="Glyco_hydro_beta-prop_sf"/>
</dbReference>
<evidence type="ECO:0000313" key="3">
    <source>
        <dbReference type="Proteomes" id="UP000276634"/>
    </source>
</evidence>
<keyword evidence="1" id="KW-0732">Signal</keyword>
<comment type="caution">
    <text evidence="2">The sequence shown here is derived from an EMBL/GenBank/DDBJ whole genome shotgun (WGS) entry which is preliminary data.</text>
</comment>
<feature type="signal peptide" evidence="1">
    <location>
        <begin position="1"/>
        <end position="20"/>
    </location>
</feature>
<dbReference type="AlphaFoldDB" id="A0A3N1Y470"/>
<evidence type="ECO:0000313" key="2">
    <source>
        <dbReference type="EMBL" id="ROR32067.1"/>
    </source>
</evidence>
<dbReference type="RefSeq" id="WP_123401043.1">
    <property type="nucleotide sequence ID" value="NZ_RJVI01000002.1"/>
</dbReference>
<reference evidence="2 3" key="1">
    <citation type="submission" date="2018-11" db="EMBL/GenBank/DDBJ databases">
        <title>Genomic Encyclopedia of Type Strains, Phase IV (KMG-IV): sequencing the most valuable type-strain genomes for metagenomic binning, comparative biology and taxonomic classification.</title>
        <authorList>
            <person name="Goeker M."/>
        </authorList>
    </citation>
    <scope>NUCLEOTIDE SEQUENCE [LARGE SCALE GENOMIC DNA]</scope>
    <source>
        <strain evidence="2 3">DSM 100275</strain>
    </source>
</reference>
<keyword evidence="3" id="KW-1185">Reference proteome</keyword>
<evidence type="ECO:0008006" key="4">
    <source>
        <dbReference type="Google" id="ProtNLM"/>
    </source>
</evidence>
<sequence>MADCTAVARIIVVGTSAALAACGNGSDGGPLPPTSCCTESGLNPVIGFGTLFPRAFWNDPSVRREDGQYRMWLTAGDPLSSPIRVAVYEATSPDGLAWTIDPVEQFSPTGKPGDFDELRTETPEVVLHAGTYHLYYSGCTQDDTNGCENGVYAIGHATSTDGEHWVRDPANPVVTAQTDPGKWGFFTAAEPGVIYHPGRGEFLLYHVGIRIDADGKPEAAILLARSPDGSSFTHVTDAAGDRRAVVRLGSGYPATFGGVTQPDPVLDGAGRVHLFYTVVSDFDSFSTHSLVHAVSDDGVDFTEVERDILPAGRGDWKEASGGRAASVLLENGRFLLWFQGNRALSTIGQPDFRAGIGFATSPVDCP</sequence>
<evidence type="ECO:0000256" key="1">
    <source>
        <dbReference type="SAM" id="SignalP"/>
    </source>
</evidence>
<accession>A0A3N1Y470</accession>
<dbReference type="PANTHER" id="PTHR35279">
    <property type="match status" value="1"/>
</dbReference>
<dbReference type="Gene3D" id="2.115.10.20">
    <property type="entry name" value="Glycosyl hydrolase domain, family 43"/>
    <property type="match status" value="3"/>
</dbReference>